<comment type="caution">
    <text evidence="3">The sequence shown here is derived from an EMBL/GenBank/DDBJ whole genome shotgun (WGS) entry which is preliminary data.</text>
</comment>
<feature type="compositionally biased region" description="Basic and acidic residues" evidence="1">
    <location>
        <begin position="332"/>
        <end position="344"/>
    </location>
</feature>
<evidence type="ECO:0000313" key="4">
    <source>
        <dbReference type="Proteomes" id="UP000759537"/>
    </source>
</evidence>
<keyword evidence="2" id="KW-1133">Transmembrane helix</keyword>
<evidence type="ECO:0000256" key="2">
    <source>
        <dbReference type="SAM" id="Phobius"/>
    </source>
</evidence>
<feature type="compositionally biased region" description="Basic and acidic residues" evidence="1">
    <location>
        <begin position="293"/>
        <end position="303"/>
    </location>
</feature>
<keyword evidence="2" id="KW-0472">Membrane</keyword>
<organism evidence="3 4">
    <name type="scientific">Russula ochroleuca</name>
    <dbReference type="NCBI Taxonomy" id="152965"/>
    <lineage>
        <taxon>Eukaryota</taxon>
        <taxon>Fungi</taxon>
        <taxon>Dikarya</taxon>
        <taxon>Basidiomycota</taxon>
        <taxon>Agaricomycotina</taxon>
        <taxon>Agaricomycetes</taxon>
        <taxon>Russulales</taxon>
        <taxon>Russulaceae</taxon>
        <taxon>Russula</taxon>
    </lineage>
</organism>
<dbReference type="Proteomes" id="UP000759537">
    <property type="component" value="Unassembled WGS sequence"/>
</dbReference>
<sequence>MLKGAIFVCYAISGTTMLLMSAMTTASNLYIAHSTPSITTASNCFALVLVLLFLLLAGTVTSTAAPNPDRLTSHESQHVLQRTRDRLSAWTPNRPGCDASARTYRRPFRSEYRCTSSHYYQNRSLDNMLFGVYLLLAGAGIATLGRLVPLPILINSRDTTCCAANAGPPLSPDAVIAAMVPAVPHGSSSLTAAAMNGGFWTPPVGSTSMYVRGSTMSTRDSSRHNNRDASNHQQLFDPRAHDPVSFSSAQVRKLPPKSSGDYASAPSVSSYVVSSNFTLSSGTTDGSSVRSPIFDHKPRDESKTNAFSNQLKKLYREFSHLETKLLVDSGEPQDKSRIIEDSDRGSQTSFRNDAESSGKFPASGVWTSLRNIPDKYNIIIRPWTNCFYCHLKNPRRSSLTSKIALEYLQEFIYYTYTFYAEELKHTILILATATAAIAHAPHPAISNDPQAP</sequence>
<keyword evidence="2" id="KW-0812">Transmembrane</keyword>
<feature type="compositionally biased region" description="Polar residues" evidence="1">
    <location>
        <begin position="280"/>
        <end position="290"/>
    </location>
</feature>
<feature type="transmembrane region" description="Helical" evidence="2">
    <location>
        <begin position="128"/>
        <end position="148"/>
    </location>
</feature>
<gene>
    <name evidence="3" type="ORF">DFH94DRAFT_812796</name>
</gene>
<dbReference type="AlphaFoldDB" id="A0A9P5JX39"/>
<dbReference type="EMBL" id="WHVB01000029">
    <property type="protein sequence ID" value="KAF8469313.1"/>
    <property type="molecule type" value="Genomic_DNA"/>
</dbReference>
<keyword evidence="4" id="KW-1185">Reference proteome</keyword>
<protein>
    <submittedName>
        <fullName evidence="3">Uncharacterized protein</fullName>
    </submittedName>
</protein>
<evidence type="ECO:0000256" key="1">
    <source>
        <dbReference type="SAM" id="MobiDB-lite"/>
    </source>
</evidence>
<accession>A0A9P5JX39</accession>
<feature type="region of interest" description="Disordered" evidence="1">
    <location>
        <begin position="211"/>
        <end position="265"/>
    </location>
</feature>
<dbReference type="OrthoDB" id="2017974at2759"/>
<feature type="region of interest" description="Disordered" evidence="1">
    <location>
        <begin position="280"/>
        <end position="306"/>
    </location>
</feature>
<feature type="compositionally biased region" description="Basic and acidic residues" evidence="1">
    <location>
        <begin position="220"/>
        <end position="230"/>
    </location>
</feature>
<evidence type="ECO:0000313" key="3">
    <source>
        <dbReference type="EMBL" id="KAF8469313.1"/>
    </source>
</evidence>
<feature type="region of interest" description="Disordered" evidence="1">
    <location>
        <begin position="332"/>
        <end position="356"/>
    </location>
</feature>
<proteinExistence type="predicted"/>
<name>A0A9P5JX39_9AGAM</name>
<feature type="transmembrane region" description="Helical" evidence="2">
    <location>
        <begin position="7"/>
        <end position="32"/>
    </location>
</feature>
<feature type="transmembrane region" description="Helical" evidence="2">
    <location>
        <begin position="38"/>
        <end position="60"/>
    </location>
</feature>
<reference evidence="3" key="2">
    <citation type="journal article" date="2020" name="Nat. Commun.">
        <title>Large-scale genome sequencing of mycorrhizal fungi provides insights into the early evolution of symbiotic traits.</title>
        <authorList>
            <person name="Miyauchi S."/>
            <person name="Kiss E."/>
            <person name="Kuo A."/>
            <person name="Drula E."/>
            <person name="Kohler A."/>
            <person name="Sanchez-Garcia M."/>
            <person name="Morin E."/>
            <person name="Andreopoulos B."/>
            <person name="Barry K.W."/>
            <person name="Bonito G."/>
            <person name="Buee M."/>
            <person name="Carver A."/>
            <person name="Chen C."/>
            <person name="Cichocki N."/>
            <person name="Clum A."/>
            <person name="Culley D."/>
            <person name="Crous P.W."/>
            <person name="Fauchery L."/>
            <person name="Girlanda M."/>
            <person name="Hayes R.D."/>
            <person name="Keri Z."/>
            <person name="LaButti K."/>
            <person name="Lipzen A."/>
            <person name="Lombard V."/>
            <person name="Magnuson J."/>
            <person name="Maillard F."/>
            <person name="Murat C."/>
            <person name="Nolan M."/>
            <person name="Ohm R.A."/>
            <person name="Pangilinan J."/>
            <person name="Pereira M.F."/>
            <person name="Perotto S."/>
            <person name="Peter M."/>
            <person name="Pfister S."/>
            <person name="Riley R."/>
            <person name="Sitrit Y."/>
            <person name="Stielow J.B."/>
            <person name="Szollosi G."/>
            <person name="Zifcakova L."/>
            <person name="Stursova M."/>
            <person name="Spatafora J.W."/>
            <person name="Tedersoo L."/>
            <person name="Vaario L.M."/>
            <person name="Yamada A."/>
            <person name="Yan M."/>
            <person name="Wang P."/>
            <person name="Xu J."/>
            <person name="Bruns T."/>
            <person name="Baldrian P."/>
            <person name="Vilgalys R."/>
            <person name="Dunand C."/>
            <person name="Henrissat B."/>
            <person name="Grigoriev I.V."/>
            <person name="Hibbett D."/>
            <person name="Nagy L.G."/>
            <person name="Martin F.M."/>
        </authorList>
    </citation>
    <scope>NUCLEOTIDE SEQUENCE</scope>
    <source>
        <strain evidence="3">Prilba</strain>
    </source>
</reference>
<reference evidence="3" key="1">
    <citation type="submission" date="2019-10" db="EMBL/GenBank/DDBJ databases">
        <authorList>
            <consortium name="DOE Joint Genome Institute"/>
            <person name="Kuo A."/>
            <person name="Miyauchi S."/>
            <person name="Kiss E."/>
            <person name="Drula E."/>
            <person name="Kohler A."/>
            <person name="Sanchez-Garcia M."/>
            <person name="Andreopoulos B."/>
            <person name="Barry K.W."/>
            <person name="Bonito G."/>
            <person name="Buee M."/>
            <person name="Carver A."/>
            <person name="Chen C."/>
            <person name="Cichocki N."/>
            <person name="Clum A."/>
            <person name="Culley D."/>
            <person name="Crous P.W."/>
            <person name="Fauchery L."/>
            <person name="Girlanda M."/>
            <person name="Hayes R."/>
            <person name="Keri Z."/>
            <person name="LaButti K."/>
            <person name="Lipzen A."/>
            <person name="Lombard V."/>
            <person name="Magnuson J."/>
            <person name="Maillard F."/>
            <person name="Morin E."/>
            <person name="Murat C."/>
            <person name="Nolan M."/>
            <person name="Ohm R."/>
            <person name="Pangilinan J."/>
            <person name="Pereira M."/>
            <person name="Perotto S."/>
            <person name="Peter M."/>
            <person name="Riley R."/>
            <person name="Sitrit Y."/>
            <person name="Stielow B."/>
            <person name="Szollosi G."/>
            <person name="Zifcakova L."/>
            <person name="Stursova M."/>
            <person name="Spatafora J.W."/>
            <person name="Tedersoo L."/>
            <person name="Vaario L.-M."/>
            <person name="Yamada A."/>
            <person name="Yan M."/>
            <person name="Wang P."/>
            <person name="Xu J."/>
            <person name="Bruns T."/>
            <person name="Baldrian P."/>
            <person name="Vilgalys R."/>
            <person name="Henrissat B."/>
            <person name="Grigoriev I.V."/>
            <person name="Hibbett D."/>
            <person name="Nagy L.G."/>
            <person name="Martin F.M."/>
        </authorList>
    </citation>
    <scope>NUCLEOTIDE SEQUENCE</scope>
    <source>
        <strain evidence="3">Prilba</strain>
    </source>
</reference>